<keyword evidence="3" id="KW-1185">Reference proteome</keyword>
<reference evidence="2" key="2">
    <citation type="submission" date="2020-11" db="EMBL/GenBank/DDBJ databases">
        <authorList>
            <person name="McCartney M.A."/>
            <person name="Auch B."/>
            <person name="Kono T."/>
            <person name="Mallez S."/>
            <person name="Becker A."/>
            <person name="Gohl D.M."/>
            <person name="Silverstein K.A.T."/>
            <person name="Koren S."/>
            <person name="Bechman K.B."/>
            <person name="Herman A."/>
            <person name="Abrahante J.E."/>
            <person name="Garbe J."/>
        </authorList>
    </citation>
    <scope>NUCLEOTIDE SEQUENCE</scope>
    <source>
        <strain evidence="2">Duluth1</strain>
        <tissue evidence="2">Whole animal</tissue>
    </source>
</reference>
<dbReference type="Proteomes" id="UP000828390">
    <property type="component" value="Unassembled WGS sequence"/>
</dbReference>
<dbReference type="EMBL" id="JAIWYP010000007">
    <property type="protein sequence ID" value="KAH3791219.1"/>
    <property type="molecule type" value="Genomic_DNA"/>
</dbReference>
<feature type="compositionally biased region" description="Polar residues" evidence="1">
    <location>
        <begin position="52"/>
        <end position="62"/>
    </location>
</feature>
<feature type="compositionally biased region" description="Polar residues" evidence="1">
    <location>
        <begin position="7"/>
        <end position="21"/>
    </location>
</feature>
<dbReference type="AlphaFoldDB" id="A0A9D4F4L1"/>
<organism evidence="2 3">
    <name type="scientific">Dreissena polymorpha</name>
    <name type="common">Zebra mussel</name>
    <name type="synonym">Mytilus polymorpha</name>
    <dbReference type="NCBI Taxonomy" id="45954"/>
    <lineage>
        <taxon>Eukaryota</taxon>
        <taxon>Metazoa</taxon>
        <taxon>Spiralia</taxon>
        <taxon>Lophotrochozoa</taxon>
        <taxon>Mollusca</taxon>
        <taxon>Bivalvia</taxon>
        <taxon>Autobranchia</taxon>
        <taxon>Heteroconchia</taxon>
        <taxon>Euheterodonta</taxon>
        <taxon>Imparidentia</taxon>
        <taxon>Neoheterodontei</taxon>
        <taxon>Myida</taxon>
        <taxon>Dreissenoidea</taxon>
        <taxon>Dreissenidae</taxon>
        <taxon>Dreissena</taxon>
    </lineage>
</organism>
<proteinExistence type="predicted"/>
<name>A0A9D4F4L1_DREPO</name>
<feature type="compositionally biased region" description="Acidic residues" evidence="1">
    <location>
        <begin position="36"/>
        <end position="48"/>
    </location>
</feature>
<sequence>MLRLMLSSGSSNSRRLPTQASEECVDSHQFTQEPVTTDDEAGEFEPDPLSEPQPSSVNTILGTPSAPNKAKKPAAVPNQKPGYLLRFHPAIASMSAVCQKDGDVNQKPPDINNAQTQTSIV</sequence>
<feature type="compositionally biased region" description="Polar residues" evidence="1">
    <location>
        <begin position="112"/>
        <end position="121"/>
    </location>
</feature>
<evidence type="ECO:0000313" key="3">
    <source>
        <dbReference type="Proteomes" id="UP000828390"/>
    </source>
</evidence>
<evidence type="ECO:0000313" key="2">
    <source>
        <dbReference type="EMBL" id="KAH3791219.1"/>
    </source>
</evidence>
<gene>
    <name evidence="2" type="ORF">DPMN_144700</name>
</gene>
<feature type="region of interest" description="Disordered" evidence="1">
    <location>
        <begin position="101"/>
        <end position="121"/>
    </location>
</feature>
<accession>A0A9D4F4L1</accession>
<protein>
    <submittedName>
        <fullName evidence="2">Uncharacterized protein</fullName>
    </submittedName>
</protein>
<feature type="region of interest" description="Disordered" evidence="1">
    <location>
        <begin position="1"/>
        <end position="77"/>
    </location>
</feature>
<reference evidence="2" key="1">
    <citation type="journal article" date="2019" name="bioRxiv">
        <title>The Genome of the Zebra Mussel, Dreissena polymorpha: A Resource for Invasive Species Research.</title>
        <authorList>
            <person name="McCartney M.A."/>
            <person name="Auch B."/>
            <person name="Kono T."/>
            <person name="Mallez S."/>
            <person name="Zhang Y."/>
            <person name="Obille A."/>
            <person name="Becker A."/>
            <person name="Abrahante J.E."/>
            <person name="Garbe J."/>
            <person name="Badalamenti J.P."/>
            <person name="Herman A."/>
            <person name="Mangelson H."/>
            <person name="Liachko I."/>
            <person name="Sullivan S."/>
            <person name="Sone E.D."/>
            <person name="Koren S."/>
            <person name="Silverstein K.A.T."/>
            <person name="Beckman K.B."/>
            <person name="Gohl D.M."/>
        </authorList>
    </citation>
    <scope>NUCLEOTIDE SEQUENCE</scope>
    <source>
        <strain evidence="2">Duluth1</strain>
        <tissue evidence="2">Whole animal</tissue>
    </source>
</reference>
<comment type="caution">
    <text evidence="2">The sequence shown here is derived from an EMBL/GenBank/DDBJ whole genome shotgun (WGS) entry which is preliminary data.</text>
</comment>
<evidence type="ECO:0000256" key="1">
    <source>
        <dbReference type="SAM" id="MobiDB-lite"/>
    </source>
</evidence>